<dbReference type="EMBL" id="LR003907">
    <property type="protein sequence ID" value="SVE73526.1"/>
    <property type="molecule type" value="mRNA"/>
</dbReference>
<dbReference type="GO" id="GO:0030688">
    <property type="term" value="C:preribosome, small subunit precursor"/>
    <property type="evidence" value="ECO:0007669"/>
    <property type="project" value="TreeGrafter"/>
</dbReference>
<name>A0A4Y7LYT7_9CRUS</name>
<evidence type="ECO:0000313" key="2">
    <source>
        <dbReference type="EMBL" id="SVE73526.1"/>
    </source>
</evidence>
<dbReference type="PANTHER" id="PTHR12821:SF0">
    <property type="entry name" value="BYSTIN"/>
    <property type="match status" value="1"/>
</dbReference>
<dbReference type="InterPro" id="IPR007955">
    <property type="entry name" value="Bystin"/>
</dbReference>
<dbReference type="GO" id="GO:0005730">
    <property type="term" value="C:nucleolus"/>
    <property type="evidence" value="ECO:0007669"/>
    <property type="project" value="TreeGrafter"/>
</dbReference>
<sequence length="411" mass="48114">MRPIVELNKSNPQKIQLNLKPYADGRIRTYAPRWKLISSFTIVQEFYQIQIYKTFRRWEIDFESFAFPLAHICTVDYEISDVAEWIRYNVDNLTEVYLINLREIDFYGETIEESFVTFFPKRLKVSKTGRVKTRKRTEADDEFLLSIFSVKFQDVDPRVKSLYLGVASVLHRYRSGKLPKAFKLIPSLQNWEQILYITDPEKWSAAAMYAATRIFTSNLTEKMAQRFFNLVLLPRVRDDIAEYKKLNFHLYQALRKALFKPGAFFKGFLLPLCESGTCTLREAIIVGSVLARCSIPVLHSAAAILKLAEMNYSGSNSIFLRIFFDKKYALPYRVVDAAVHHFVKFQLDSREMPVLWHQSMLTFSQRYKADLSSEQKEALLQVISVHKHHTLTPEIRRELLHSSCRDEEMID</sequence>
<comment type="similarity">
    <text evidence="1">Belongs to the bystin family.</text>
</comment>
<dbReference type="PANTHER" id="PTHR12821">
    <property type="entry name" value="BYSTIN"/>
    <property type="match status" value="1"/>
</dbReference>
<proteinExistence type="evidence at transcript level"/>
<dbReference type="GO" id="GO:0030515">
    <property type="term" value="F:snoRNA binding"/>
    <property type="evidence" value="ECO:0007669"/>
    <property type="project" value="TreeGrafter"/>
</dbReference>
<accession>A0A4Y7LYT7</accession>
<dbReference type="Pfam" id="PF05291">
    <property type="entry name" value="Bystin"/>
    <property type="match status" value="1"/>
</dbReference>
<gene>
    <name evidence="2" type="primary">EOG090X058P</name>
</gene>
<reference evidence="2" key="1">
    <citation type="submission" date="2018-08" db="EMBL/GenBank/DDBJ databases">
        <authorList>
            <person name="Cornetti L."/>
        </authorList>
    </citation>
    <scope>NUCLEOTIDE SEQUENCE</scope>
    <source>
        <strain evidence="2">IL-KID-3b-11</strain>
    </source>
</reference>
<dbReference type="GO" id="GO:0006364">
    <property type="term" value="P:rRNA processing"/>
    <property type="evidence" value="ECO:0007669"/>
    <property type="project" value="TreeGrafter"/>
</dbReference>
<evidence type="ECO:0000256" key="1">
    <source>
        <dbReference type="ARBA" id="ARBA00007114"/>
    </source>
</evidence>
<dbReference type="AlphaFoldDB" id="A0A4Y7LYT7"/>
<organism evidence="2">
    <name type="scientific">Daphnia atkinsoni</name>
    <dbReference type="NCBI Taxonomy" id="342845"/>
    <lineage>
        <taxon>Eukaryota</taxon>
        <taxon>Metazoa</taxon>
        <taxon>Ecdysozoa</taxon>
        <taxon>Arthropoda</taxon>
        <taxon>Crustacea</taxon>
        <taxon>Branchiopoda</taxon>
        <taxon>Diplostraca</taxon>
        <taxon>Cladocera</taxon>
        <taxon>Anomopoda</taxon>
        <taxon>Daphniidae</taxon>
        <taxon>Daphnia</taxon>
        <taxon>Daphnia atkinsoni group</taxon>
    </lineage>
</organism>
<dbReference type="GO" id="GO:0005737">
    <property type="term" value="C:cytoplasm"/>
    <property type="evidence" value="ECO:0007669"/>
    <property type="project" value="TreeGrafter"/>
</dbReference>
<protein>
    <submittedName>
        <fullName evidence="2">EOG090X058P</fullName>
    </submittedName>
</protein>